<dbReference type="Proteomes" id="UP000202111">
    <property type="component" value="Segment"/>
</dbReference>
<keyword evidence="3" id="KW-1185">Reference proteome</keyword>
<accession>A0A0F7LBP9</accession>
<keyword evidence="1" id="KW-0472">Membrane</keyword>
<gene>
    <name evidence="2" type="ORF">pro147_30</name>
</gene>
<dbReference type="SMR" id="A0A0F7LBP9"/>
<keyword evidence="1" id="KW-1133">Transmembrane helix</keyword>
<feature type="transmembrane region" description="Helical" evidence="1">
    <location>
        <begin position="7"/>
        <end position="28"/>
    </location>
</feature>
<dbReference type="InterPro" id="IPR053597">
    <property type="entry name" value="Retron_Ec48_antiviral"/>
</dbReference>
<evidence type="ECO:0000313" key="3">
    <source>
        <dbReference type="Proteomes" id="UP000202111"/>
    </source>
</evidence>
<protein>
    <submittedName>
        <fullName evidence="2">Alkylated DNA repair protein AlkB</fullName>
    </submittedName>
</protein>
<reference evidence="2 3" key="1">
    <citation type="submission" date="2015-04" db="EMBL/GenBank/DDBJ databases">
        <title>Characterization and genome sequencing of two novel prophages of avian pathogenic Escherichia coli (APEC).</title>
        <authorList>
            <person name="Chen M."/>
            <person name="Zhang W."/>
        </authorList>
    </citation>
    <scope>NUCLEOTIDE SEQUENCE [LARGE SCALE GENOMIC DNA]</scope>
</reference>
<evidence type="ECO:0000256" key="1">
    <source>
        <dbReference type="SAM" id="Phobius"/>
    </source>
</evidence>
<name>A0A0F7LBP9_9CAUD</name>
<dbReference type="RefSeq" id="YP_009207651.1">
    <property type="nucleotide sequence ID" value="NC_028896.1"/>
</dbReference>
<dbReference type="EMBL" id="KR073660">
    <property type="protein sequence ID" value="AKH49346.1"/>
    <property type="molecule type" value="Genomic_DNA"/>
</dbReference>
<dbReference type="KEGG" id="vg:26634173"/>
<dbReference type="GeneID" id="26634173"/>
<feature type="transmembrane region" description="Helical" evidence="1">
    <location>
        <begin position="58"/>
        <end position="82"/>
    </location>
</feature>
<dbReference type="NCBIfam" id="NF038235">
    <property type="entry name" value="retron_Ec48_2TM"/>
    <property type="match status" value="1"/>
</dbReference>
<evidence type="ECO:0000313" key="2">
    <source>
        <dbReference type="EMBL" id="AKH49346.1"/>
    </source>
</evidence>
<proteinExistence type="predicted"/>
<keyword evidence="1" id="KW-0812">Transmembrane</keyword>
<organism evidence="2 3">
    <name type="scientific">Escherichia phage pro147</name>
    <dbReference type="NCBI Taxonomy" id="1649239"/>
    <lineage>
        <taxon>Viruses</taxon>
        <taxon>Duplodnaviria</taxon>
        <taxon>Heunggongvirae</taxon>
        <taxon>Uroviricota</taxon>
        <taxon>Caudoviricetes</taxon>
        <taxon>Peduoviridae</taxon>
        <taxon>Peduovirus</taxon>
        <taxon>Peduovirus pro147</taxon>
    </lineage>
</organism>
<sequence>MNANIRLLKYIVGVSSALFLIFSLISLFETIQNEKLYERDICFDSQCLKFFAEKTSGIVMYFQAFGWLITTFVTVFGVMIALMTYNAGVKNNNNSNYTSHLTMFREFASAELTKRSSIYPEKVNFFRWYRVMFPEAQGGDISVSRDYLEIISRIKCVIEEANAHITEENKDYKYKTHQRKMMAVLDEIGISISNGPKNIFIEVESQILDYIDTINLSFCHSSSVIELSRVKRKYI</sequence>